<comment type="pathway">
    <text evidence="3 11">Cofactor biosynthesis; molybdopterin biosynthesis.</text>
</comment>
<dbReference type="InterPro" id="IPR036425">
    <property type="entry name" value="MoaB/Mog-like_dom_sf"/>
</dbReference>
<keyword evidence="6 11" id="KW-0808">Transferase</keyword>
<dbReference type="STRING" id="1434072.SAMN05216210_1351"/>
<keyword evidence="8 11" id="KW-0460">Magnesium</keyword>
<dbReference type="Pfam" id="PF00994">
    <property type="entry name" value="MoCF_biosynth"/>
    <property type="match status" value="1"/>
</dbReference>
<evidence type="ECO:0000256" key="1">
    <source>
        <dbReference type="ARBA" id="ARBA00001946"/>
    </source>
</evidence>
<evidence type="ECO:0000256" key="3">
    <source>
        <dbReference type="ARBA" id="ARBA00005046"/>
    </source>
</evidence>
<dbReference type="Gene3D" id="3.90.105.10">
    <property type="entry name" value="Molybdopterin biosynthesis moea protein, domain 2"/>
    <property type="match status" value="1"/>
</dbReference>
<comment type="catalytic activity">
    <reaction evidence="10">
        <text>adenylyl-molybdopterin + molybdate = Mo-molybdopterin + AMP + H(+)</text>
        <dbReference type="Rhea" id="RHEA:35047"/>
        <dbReference type="ChEBI" id="CHEBI:15378"/>
        <dbReference type="ChEBI" id="CHEBI:36264"/>
        <dbReference type="ChEBI" id="CHEBI:62727"/>
        <dbReference type="ChEBI" id="CHEBI:71302"/>
        <dbReference type="ChEBI" id="CHEBI:456215"/>
        <dbReference type="EC" id="2.10.1.1"/>
    </reaction>
</comment>
<dbReference type="Pfam" id="PF03454">
    <property type="entry name" value="MoeA_C"/>
    <property type="match status" value="1"/>
</dbReference>
<gene>
    <name evidence="13" type="ORF">SAMN05216210_1351</name>
</gene>
<evidence type="ECO:0000256" key="5">
    <source>
        <dbReference type="ARBA" id="ARBA00022505"/>
    </source>
</evidence>
<dbReference type="RefSeq" id="WP_092385367.1">
    <property type="nucleotide sequence ID" value="NZ_LT629787.1"/>
</dbReference>
<dbReference type="GO" id="GO:0061599">
    <property type="term" value="F:molybdopterin molybdotransferase activity"/>
    <property type="evidence" value="ECO:0007669"/>
    <property type="project" value="UniProtKB-UniRule"/>
</dbReference>
<dbReference type="SUPFAM" id="SSF63867">
    <property type="entry name" value="MoeA C-terminal domain-like"/>
    <property type="match status" value="1"/>
</dbReference>
<evidence type="ECO:0000256" key="6">
    <source>
        <dbReference type="ARBA" id="ARBA00022679"/>
    </source>
</evidence>
<dbReference type="Pfam" id="PF03453">
    <property type="entry name" value="MoeA_N"/>
    <property type="match status" value="1"/>
</dbReference>
<dbReference type="UniPathway" id="UPA00344"/>
<comment type="function">
    <text evidence="2 11">Catalyzes the insertion of molybdate into adenylated molybdopterin with the concomitant release of AMP.</text>
</comment>
<evidence type="ECO:0000313" key="13">
    <source>
        <dbReference type="EMBL" id="SDU03372.1"/>
    </source>
</evidence>
<dbReference type="GO" id="GO:0046872">
    <property type="term" value="F:metal ion binding"/>
    <property type="evidence" value="ECO:0007669"/>
    <property type="project" value="UniProtKB-UniRule"/>
</dbReference>
<evidence type="ECO:0000256" key="9">
    <source>
        <dbReference type="ARBA" id="ARBA00023150"/>
    </source>
</evidence>
<dbReference type="SUPFAM" id="SSF63882">
    <property type="entry name" value="MoeA N-terminal region -like"/>
    <property type="match status" value="1"/>
</dbReference>
<reference evidence="14" key="1">
    <citation type="submission" date="2016-10" db="EMBL/GenBank/DDBJ databases">
        <authorList>
            <person name="Varghese N."/>
            <person name="Submissions S."/>
        </authorList>
    </citation>
    <scope>NUCLEOTIDE SEQUENCE [LARGE SCALE GENOMIC DNA]</scope>
    <source>
        <strain evidence="14">CECT 8338</strain>
    </source>
</reference>
<dbReference type="FunFam" id="3.40.980.10:FF:000004">
    <property type="entry name" value="Molybdopterin molybdenumtransferase"/>
    <property type="match status" value="1"/>
</dbReference>
<keyword evidence="9 11" id="KW-0501">Molybdenum cofactor biosynthesis</keyword>
<evidence type="ECO:0000256" key="7">
    <source>
        <dbReference type="ARBA" id="ARBA00022723"/>
    </source>
</evidence>
<keyword evidence="7 11" id="KW-0479">Metal-binding</keyword>
<dbReference type="NCBIfam" id="NF045515">
    <property type="entry name" value="Glp_gephyrin"/>
    <property type="match status" value="1"/>
</dbReference>
<dbReference type="InterPro" id="IPR036688">
    <property type="entry name" value="MoeA_C_domain_IV_sf"/>
</dbReference>
<sequence length="410" mass="44401">MSQCDCSDAQPLMPLETALAQLLAERPPMPGGECVPLSQGTGRILAQDQFARFDVPAWDNSAMDGYALCATDLGTTGGYLPMHGRVVAGNPATVLPPGTAMRIFTGAPLPIGADTVMAQEDCHLEGNQVLLPAPLRGRHVRLKGEELRRGDPLLGKGHRLRAQDIGLLASQGMQQIPVYKRLRVAILSSGDELREPGQRLTGGQIYDANRYTLQALLQGWGIEAIDAGCMADDLVATRERLAELAQTADVLISSGGVSVGEEDHLKQAVRELGTLQLWRLAIQPGKPLAFGRVAGKPWMGLPGNPVAVLVTALMVARPWLMQAQGLLHDSISADRIPADFHWQVARPRRQFLRAKKVVDDAGEKIKLLANQGSAMLSTACWADGLVEIEPHRTFAQGELVRYWSFTQLLN</sequence>
<comment type="cofactor">
    <cofactor evidence="1 11">
        <name>Mg(2+)</name>
        <dbReference type="ChEBI" id="CHEBI:18420"/>
    </cofactor>
</comment>
<dbReference type="PANTHER" id="PTHR10192">
    <property type="entry name" value="MOLYBDOPTERIN BIOSYNTHESIS PROTEIN"/>
    <property type="match status" value="1"/>
</dbReference>
<dbReference type="Gene3D" id="2.40.340.10">
    <property type="entry name" value="MoeA, C-terminal, domain IV"/>
    <property type="match status" value="1"/>
</dbReference>
<dbReference type="EMBL" id="LT629787">
    <property type="protein sequence ID" value="SDU03372.1"/>
    <property type="molecule type" value="Genomic_DNA"/>
</dbReference>
<dbReference type="Proteomes" id="UP000243924">
    <property type="component" value="Chromosome I"/>
</dbReference>
<organism evidence="13 14">
    <name type="scientific">Halopseudomonas salegens</name>
    <dbReference type="NCBI Taxonomy" id="1434072"/>
    <lineage>
        <taxon>Bacteria</taxon>
        <taxon>Pseudomonadati</taxon>
        <taxon>Pseudomonadota</taxon>
        <taxon>Gammaproteobacteria</taxon>
        <taxon>Pseudomonadales</taxon>
        <taxon>Pseudomonadaceae</taxon>
        <taxon>Halopseudomonas</taxon>
    </lineage>
</organism>
<dbReference type="OrthoDB" id="9804758at2"/>
<dbReference type="InterPro" id="IPR036135">
    <property type="entry name" value="MoeA_linker/N_sf"/>
</dbReference>
<evidence type="ECO:0000256" key="11">
    <source>
        <dbReference type="RuleBase" id="RU365090"/>
    </source>
</evidence>
<dbReference type="NCBIfam" id="TIGR00177">
    <property type="entry name" value="molyb_syn"/>
    <property type="match status" value="1"/>
</dbReference>
<evidence type="ECO:0000256" key="10">
    <source>
        <dbReference type="ARBA" id="ARBA00047317"/>
    </source>
</evidence>
<evidence type="ECO:0000256" key="8">
    <source>
        <dbReference type="ARBA" id="ARBA00022842"/>
    </source>
</evidence>
<evidence type="ECO:0000313" key="14">
    <source>
        <dbReference type="Proteomes" id="UP000243924"/>
    </source>
</evidence>
<dbReference type="GO" id="GO:0005829">
    <property type="term" value="C:cytosol"/>
    <property type="evidence" value="ECO:0007669"/>
    <property type="project" value="TreeGrafter"/>
</dbReference>
<dbReference type="SUPFAM" id="SSF53218">
    <property type="entry name" value="Molybdenum cofactor biosynthesis proteins"/>
    <property type="match status" value="1"/>
</dbReference>
<dbReference type="EC" id="2.10.1.1" evidence="11"/>
<evidence type="ECO:0000256" key="4">
    <source>
        <dbReference type="ARBA" id="ARBA00010763"/>
    </source>
</evidence>
<accession>A0A1H2F7S0</accession>
<keyword evidence="14" id="KW-1185">Reference proteome</keyword>
<dbReference type="AlphaFoldDB" id="A0A1H2F7S0"/>
<dbReference type="InterPro" id="IPR001453">
    <property type="entry name" value="MoaB/Mog_dom"/>
</dbReference>
<dbReference type="CDD" id="cd00887">
    <property type="entry name" value="MoeA"/>
    <property type="match status" value="1"/>
</dbReference>
<dbReference type="InterPro" id="IPR038987">
    <property type="entry name" value="MoeA-like"/>
</dbReference>
<dbReference type="PANTHER" id="PTHR10192:SF5">
    <property type="entry name" value="GEPHYRIN"/>
    <property type="match status" value="1"/>
</dbReference>
<dbReference type="InterPro" id="IPR005111">
    <property type="entry name" value="MoeA_C_domain_IV"/>
</dbReference>
<dbReference type="Gene3D" id="2.170.190.11">
    <property type="entry name" value="Molybdopterin biosynthesis moea protein, domain 3"/>
    <property type="match status" value="1"/>
</dbReference>
<feature type="domain" description="MoaB/Mog" evidence="12">
    <location>
        <begin position="185"/>
        <end position="322"/>
    </location>
</feature>
<dbReference type="GO" id="GO:0006777">
    <property type="term" value="P:Mo-molybdopterin cofactor biosynthetic process"/>
    <property type="evidence" value="ECO:0007669"/>
    <property type="project" value="UniProtKB-UniRule"/>
</dbReference>
<protein>
    <recommendedName>
        <fullName evidence="11">Molybdopterin molybdenumtransferase</fullName>
        <ecNumber evidence="11">2.10.1.1</ecNumber>
    </recommendedName>
</protein>
<name>A0A1H2F7S0_9GAMM</name>
<proteinExistence type="inferred from homology"/>
<dbReference type="InterPro" id="IPR005110">
    <property type="entry name" value="MoeA_linker/N"/>
</dbReference>
<evidence type="ECO:0000256" key="2">
    <source>
        <dbReference type="ARBA" id="ARBA00002901"/>
    </source>
</evidence>
<dbReference type="Gene3D" id="3.40.980.10">
    <property type="entry name" value="MoaB/Mog-like domain"/>
    <property type="match status" value="1"/>
</dbReference>
<dbReference type="SMART" id="SM00852">
    <property type="entry name" value="MoCF_biosynth"/>
    <property type="match status" value="1"/>
</dbReference>
<comment type="similarity">
    <text evidence="4 11">Belongs to the MoeA family.</text>
</comment>
<evidence type="ECO:0000259" key="12">
    <source>
        <dbReference type="SMART" id="SM00852"/>
    </source>
</evidence>
<keyword evidence="5 11" id="KW-0500">Molybdenum</keyword>